<organism evidence="2 3">
    <name type="scientific">Gelidibacter gilvus</name>
    <dbReference type="NCBI Taxonomy" id="59602"/>
    <lineage>
        <taxon>Bacteria</taxon>
        <taxon>Pseudomonadati</taxon>
        <taxon>Bacteroidota</taxon>
        <taxon>Flavobacteriia</taxon>
        <taxon>Flavobacteriales</taxon>
        <taxon>Flavobacteriaceae</taxon>
        <taxon>Gelidibacter</taxon>
    </lineage>
</organism>
<protein>
    <submittedName>
        <fullName evidence="2">Uncharacterized protein</fullName>
    </submittedName>
</protein>
<feature type="transmembrane region" description="Helical" evidence="1">
    <location>
        <begin position="72"/>
        <end position="93"/>
    </location>
</feature>
<proteinExistence type="predicted"/>
<dbReference type="EMBL" id="SDDZ01000004">
    <property type="protein sequence ID" value="RXJ50265.1"/>
    <property type="molecule type" value="Genomic_DNA"/>
</dbReference>
<dbReference type="PROSITE" id="PS51257">
    <property type="entry name" value="PROKAR_LIPOPROTEIN"/>
    <property type="match status" value="1"/>
</dbReference>
<name>A0A4Q0XJT5_9FLAO</name>
<feature type="transmembrane region" description="Helical" evidence="1">
    <location>
        <begin position="15"/>
        <end position="38"/>
    </location>
</feature>
<accession>A0A4Q0XJT5</accession>
<gene>
    <name evidence="2" type="ORF">ESZ48_09815</name>
</gene>
<dbReference type="OrthoDB" id="1467832at2"/>
<sequence>MTLYNKGLEDFKEHLTLYVPLTIIFQSCLGSIAAMFILKNSMHTFHFLDLILVVSFAMAYNGSLYAQMKPKVIYNLLIATILVHSTFLIINLVRLA</sequence>
<evidence type="ECO:0000313" key="2">
    <source>
        <dbReference type="EMBL" id="RXJ50265.1"/>
    </source>
</evidence>
<evidence type="ECO:0000313" key="3">
    <source>
        <dbReference type="Proteomes" id="UP000289792"/>
    </source>
</evidence>
<keyword evidence="1" id="KW-0472">Membrane</keyword>
<keyword evidence="1" id="KW-0812">Transmembrane</keyword>
<dbReference type="RefSeq" id="WP_129017235.1">
    <property type="nucleotide sequence ID" value="NZ_SDDZ01000004.1"/>
</dbReference>
<comment type="caution">
    <text evidence="2">The sequence shown here is derived from an EMBL/GenBank/DDBJ whole genome shotgun (WGS) entry which is preliminary data.</text>
</comment>
<dbReference type="Proteomes" id="UP000289792">
    <property type="component" value="Unassembled WGS sequence"/>
</dbReference>
<feature type="transmembrane region" description="Helical" evidence="1">
    <location>
        <begin position="45"/>
        <end position="66"/>
    </location>
</feature>
<evidence type="ECO:0000256" key="1">
    <source>
        <dbReference type="SAM" id="Phobius"/>
    </source>
</evidence>
<dbReference type="AlphaFoldDB" id="A0A4Q0XJT5"/>
<keyword evidence="3" id="KW-1185">Reference proteome</keyword>
<reference evidence="2 3" key="1">
    <citation type="submission" date="2019-01" db="EMBL/GenBank/DDBJ databases">
        <title>Genome sequence of the Antarctic species Gelidibacter gilvus ACAM 158(T).</title>
        <authorList>
            <person name="Bowman J.P."/>
        </authorList>
    </citation>
    <scope>NUCLEOTIDE SEQUENCE [LARGE SCALE GENOMIC DNA]</scope>
    <source>
        <strain evidence="2 3">IC158</strain>
    </source>
</reference>
<keyword evidence="1" id="KW-1133">Transmembrane helix</keyword>